<evidence type="ECO:0000313" key="2">
    <source>
        <dbReference type="EMBL" id="GBE58753.1"/>
    </source>
</evidence>
<comment type="caution">
    <text evidence="2">The sequence shown here is derived from an EMBL/GenBank/DDBJ whole genome shotgun (WGS) entry which is preliminary data.</text>
</comment>
<dbReference type="EMBL" id="BDSA01000001">
    <property type="protein sequence ID" value="GBE58753.1"/>
    <property type="molecule type" value="Genomic_DNA"/>
</dbReference>
<evidence type="ECO:0000313" key="3">
    <source>
        <dbReference type="Proteomes" id="UP000236319"/>
    </source>
</evidence>
<sequence length="129" mass="13797">MGGSTSWVCLECKTPSQRCTLATAPSHSTLLASERRSPESASPWRDTPQMSEAPNGMDQEHMCRYDDMFLNDSNNSDEASRHDEMSVARTPIGALQSLSSSDARSMGGESSSGTKGSATTLIPAKSTIH</sequence>
<feature type="compositionally biased region" description="Polar residues" evidence="1">
    <location>
        <begin position="96"/>
        <end position="120"/>
    </location>
</feature>
<protein>
    <submittedName>
        <fullName evidence="2">Polysaccharide deacetylase, putative</fullName>
    </submittedName>
</protein>
<reference evidence="2 3" key="1">
    <citation type="journal article" date="2017" name="BMC Genomics">
        <title>Whole-genome assembly of Babesia ovata and comparative genomics between closely related pathogens.</title>
        <authorList>
            <person name="Yamagishi J."/>
            <person name="Asada M."/>
            <person name="Hakimi H."/>
            <person name="Tanaka T.Q."/>
            <person name="Sugimoto C."/>
            <person name="Kawazu S."/>
        </authorList>
    </citation>
    <scope>NUCLEOTIDE SEQUENCE [LARGE SCALE GENOMIC DNA]</scope>
    <source>
        <strain evidence="2 3">Miyake</strain>
    </source>
</reference>
<proteinExistence type="predicted"/>
<dbReference type="GeneID" id="39872523"/>
<feature type="compositionally biased region" description="Basic and acidic residues" evidence="1">
    <location>
        <begin position="58"/>
        <end position="67"/>
    </location>
</feature>
<dbReference type="AlphaFoldDB" id="A0A2H6K6Y1"/>
<feature type="region of interest" description="Disordered" evidence="1">
    <location>
        <begin position="23"/>
        <end position="129"/>
    </location>
</feature>
<dbReference type="RefSeq" id="XP_028864996.1">
    <property type="nucleotide sequence ID" value="XM_029009163.1"/>
</dbReference>
<dbReference type="VEuPathDB" id="PiroplasmaDB:BOVATA_002460"/>
<accession>A0A2H6K6Y1</accession>
<name>A0A2H6K6Y1_9APIC</name>
<gene>
    <name evidence="2" type="ORF">BOVATA_002460</name>
</gene>
<keyword evidence="3" id="KW-1185">Reference proteome</keyword>
<dbReference type="Proteomes" id="UP000236319">
    <property type="component" value="Unassembled WGS sequence"/>
</dbReference>
<evidence type="ECO:0000256" key="1">
    <source>
        <dbReference type="SAM" id="MobiDB-lite"/>
    </source>
</evidence>
<organism evidence="2 3">
    <name type="scientific">Babesia ovata</name>
    <dbReference type="NCBI Taxonomy" id="189622"/>
    <lineage>
        <taxon>Eukaryota</taxon>
        <taxon>Sar</taxon>
        <taxon>Alveolata</taxon>
        <taxon>Apicomplexa</taxon>
        <taxon>Aconoidasida</taxon>
        <taxon>Piroplasmida</taxon>
        <taxon>Babesiidae</taxon>
        <taxon>Babesia</taxon>
    </lineage>
</organism>